<organism evidence="2 3">
    <name type="scientific">Enterococcus faecalis</name>
    <name type="common">Streptococcus faecalis</name>
    <dbReference type="NCBI Taxonomy" id="1351"/>
    <lineage>
        <taxon>Bacteria</taxon>
        <taxon>Bacillati</taxon>
        <taxon>Bacillota</taxon>
        <taxon>Bacilli</taxon>
        <taxon>Lactobacillales</taxon>
        <taxon>Enterococcaceae</taxon>
        <taxon>Enterococcus</taxon>
    </lineage>
</organism>
<dbReference type="PANTHER" id="PTHR22916">
    <property type="entry name" value="GLYCOSYLTRANSFERASE"/>
    <property type="match status" value="1"/>
</dbReference>
<evidence type="ECO:0000313" key="3">
    <source>
        <dbReference type="Proteomes" id="UP000305511"/>
    </source>
</evidence>
<evidence type="ECO:0000259" key="1">
    <source>
        <dbReference type="Pfam" id="PF00535"/>
    </source>
</evidence>
<reference evidence="2 3" key="1">
    <citation type="submission" date="2019-02" db="EMBL/GenBank/DDBJ databases">
        <title>Bacteria dissemination in different level of health care in South Africa: the effectiveness of infections prevention and control.</title>
        <authorList>
            <person name="Shobo C."/>
            <person name="Amoako D.G."/>
            <person name="Allam M."/>
            <person name="Ismail A."/>
            <person name="Bester L.A."/>
            <person name="Essack S.Y."/>
        </authorList>
    </citation>
    <scope>NUCLEOTIDE SEQUENCE [LARGE SCALE GENOMIC DNA]</scope>
    <source>
        <strain evidence="2 3">2SIL2</strain>
    </source>
</reference>
<accession>A0A4U3MAF9</accession>
<keyword evidence="2" id="KW-0808">Transferase</keyword>
<evidence type="ECO:0000313" key="2">
    <source>
        <dbReference type="EMBL" id="TKK85289.1"/>
    </source>
</evidence>
<comment type="caution">
    <text evidence="2">The sequence shown here is derived from an EMBL/GenBank/DDBJ whole genome shotgun (WGS) entry which is preliminary data.</text>
</comment>
<gene>
    <name evidence="2" type="ORF">EY666_09385</name>
</gene>
<dbReference type="InterPro" id="IPR001173">
    <property type="entry name" value="Glyco_trans_2-like"/>
</dbReference>
<dbReference type="Proteomes" id="UP000305511">
    <property type="component" value="Unassembled WGS sequence"/>
</dbReference>
<feature type="domain" description="Glycosyltransferase 2-like" evidence="1">
    <location>
        <begin position="45"/>
        <end position="166"/>
    </location>
</feature>
<dbReference type="SUPFAM" id="SSF53448">
    <property type="entry name" value="Nucleotide-diphospho-sugar transferases"/>
    <property type="match status" value="1"/>
</dbReference>
<dbReference type="RefSeq" id="WP_137274085.1">
    <property type="nucleotide sequence ID" value="NZ_SIYF01000213.1"/>
</dbReference>
<dbReference type="Gene3D" id="3.90.550.10">
    <property type="entry name" value="Spore Coat Polysaccharide Biosynthesis Protein SpsA, Chain A"/>
    <property type="match status" value="1"/>
</dbReference>
<dbReference type="EMBL" id="SIYF01000213">
    <property type="protein sequence ID" value="TKK85289.1"/>
    <property type="molecule type" value="Genomic_DNA"/>
</dbReference>
<dbReference type="InterPro" id="IPR029044">
    <property type="entry name" value="Nucleotide-diphossugar_trans"/>
</dbReference>
<dbReference type="GO" id="GO:0016758">
    <property type="term" value="F:hexosyltransferase activity"/>
    <property type="evidence" value="ECO:0007669"/>
    <property type="project" value="UniProtKB-ARBA"/>
</dbReference>
<sequence length="488" mass="57862">MEKQKEVQKEYEEYQYMLDTETWKKELSQFKLFSSEKISKNPKVSIIIANYNNAPYLKKMMDSLVQQTIGIEQLQVMFIDDCSTDHSLKVIEPYLERYPNIEIYQLLENTGGAHGPRNVGIVNARGEYSVFLDADDWYDLNALKYLSDLLDDSHDDFAVSGLIQSKDGHLMLKSKPYYVDGSFKNRSIQELPAEFYGWLGPQAIMLRTSLIHNNNLHFVNQRVADDVLFFYEAMRFSKNITQGERLTTYLNRDADNESLSKSINRTFMLSWLRALSYINQQFPDDLSKERMLARRLEWLIYDFCIRRDTGYPFSKKRLQDFKVQMDQYLGELNFDPSPYFRSDVRQIIWTFLQTNDIDGLYWFIQCQSIRWVLVNRFGYVSKTERSYYYPRLLKRFPAVRMNAYAEATQREGNMLSLNVYTHQKITGFEIKELKNPFETRQRLAFKKISETSYQVELPEKFSNKESRFTIVFDNYLEIGVKDFSKFFA</sequence>
<dbReference type="PANTHER" id="PTHR22916:SF3">
    <property type="entry name" value="UDP-GLCNAC:BETAGAL BETA-1,3-N-ACETYLGLUCOSAMINYLTRANSFERASE-LIKE PROTEIN 1"/>
    <property type="match status" value="1"/>
</dbReference>
<name>A0A4U3MAF9_ENTFL</name>
<dbReference type="CDD" id="cd00761">
    <property type="entry name" value="Glyco_tranf_GTA_type"/>
    <property type="match status" value="1"/>
</dbReference>
<protein>
    <submittedName>
        <fullName evidence="2">Glycosyltransferase family 2 protein</fullName>
    </submittedName>
</protein>
<proteinExistence type="predicted"/>
<dbReference type="AlphaFoldDB" id="A0A4U3MAF9"/>
<dbReference type="Pfam" id="PF00535">
    <property type="entry name" value="Glycos_transf_2"/>
    <property type="match status" value="1"/>
</dbReference>